<protein>
    <submittedName>
        <fullName evidence="1">Uncharacterized protein</fullName>
    </submittedName>
</protein>
<keyword evidence="2" id="KW-1185">Reference proteome</keyword>
<reference evidence="1 2" key="1">
    <citation type="submission" date="2018-06" db="EMBL/GenBank/DDBJ databases">
        <title>Spirosoma sp. HMF3257 Genome sequencing and assembly.</title>
        <authorList>
            <person name="Kang H."/>
            <person name="Cha I."/>
            <person name="Kim H."/>
            <person name="Kang J."/>
            <person name="Joh K."/>
        </authorList>
    </citation>
    <scope>NUCLEOTIDE SEQUENCE [LARGE SCALE GENOMIC DNA]</scope>
    <source>
        <strain evidence="1 2">HMF3257</strain>
    </source>
</reference>
<gene>
    <name evidence="1" type="ORF">HMF3257_22835</name>
</gene>
<organism evidence="1 2">
    <name type="scientific">Spirosoma telluris</name>
    <dbReference type="NCBI Taxonomy" id="2183553"/>
    <lineage>
        <taxon>Bacteria</taxon>
        <taxon>Pseudomonadati</taxon>
        <taxon>Bacteroidota</taxon>
        <taxon>Cytophagia</taxon>
        <taxon>Cytophagales</taxon>
        <taxon>Cytophagaceae</taxon>
        <taxon>Spirosoma</taxon>
    </lineage>
</organism>
<dbReference type="Proteomes" id="UP000249016">
    <property type="component" value="Unassembled WGS sequence"/>
</dbReference>
<evidence type="ECO:0000313" key="2">
    <source>
        <dbReference type="Proteomes" id="UP000249016"/>
    </source>
</evidence>
<dbReference type="AlphaFoldDB" id="A0A327NNB2"/>
<name>A0A327NNB2_9BACT</name>
<dbReference type="EMBL" id="QLII01000001">
    <property type="protein sequence ID" value="RAI76303.1"/>
    <property type="molecule type" value="Genomic_DNA"/>
</dbReference>
<evidence type="ECO:0000313" key="1">
    <source>
        <dbReference type="EMBL" id="RAI76303.1"/>
    </source>
</evidence>
<sequence>MECDMDILVSVPDNKVEFFMELVQNLKFKAEPTSKPKKKSFTPEQQEWINDLKESLEQV</sequence>
<accession>A0A327NNB2</accession>
<proteinExistence type="predicted"/>
<comment type="caution">
    <text evidence="1">The sequence shown here is derived from an EMBL/GenBank/DDBJ whole genome shotgun (WGS) entry which is preliminary data.</text>
</comment>